<gene>
    <name evidence="12" type="ORF">PsB1_2289</name>
</gene>
<comment type="pathway">
    <text evidence="2">Cofactor biosynthesis; NAD(+) biosynthesis; nicotinate D-ribonucleotide from quinolinate: step 1/1.</text>
</comment>
<dbReference type="InterPro" id="IPR002638">
    <property type="entry name" value="Quinolinate_PRibosylTrfase_C"/>
</dbReference>
<dbReference type="InterPro" id="IPR037128">
    <property type="entry name" value="Quinolinate_PRibosylTase_N_sf"/>
</dbReference>
<dbReference type="Gene3D" id="3.90.1170.20">
    <property type="entry name" value="Quinolinate phosphoribosyl transferase, N-terminal domain"/>
    <property type="match status" value="1"/>
</dbReference>
<evidence type="ECO:0000256" key="2">
    <source>
        <dbReference type="ARBA" id="ARBA00004893"/>
    </source>
</evidence>
<keyword evidence="13" id="KW-1185">Reference proteome</keyword>
<dbReference type="InterPro" id="IPR004393">
    <property type="entry name" value="NadC"/>
</dbReference>
<evidence type="ECO:0000259" key="10">
    <source>
        <dbReference type="Pfam" id="PF01729"/>
    </source>
</evidence>
<organism evidence="12 13">
    <name type="scientific">Candidatus Phycosocius spiralis</name>
    <dbReference type="NCBI Taxonomy" id="2815099"/>
    <lineage>
        <taxon>Bacteria</taxon>
        <taxon>Pseudomonadati</taxon>
        <taxon>Pseudomonadota</taxon>
        <taxon>Alphaproteobacteria</taxon>
        <taxon>Caulobacterales</taxon>
        <taxon>Caulobacterales incertae sedis</taxon>
        <taxon>Candidatus Phycosocius</taxon>
    </lineage>
</organism>
<evidence type="ECO:0000256" key="9">
    <source>
        <dbReference type="PIRNR" id="PIRNR006250"/>
    </source>
</evidence>
<proteinExistence type="inferred from homology"/>
<evidence type="ECO:0000256" key="6">
    <source>
        <dbReference type="ARBA" id="ARBA00022676"/>
    </source>
</evidence>
<evidence type="ECO:0000313" key="13">
    <source>
        <dbReference type="Proteomes" id="UP001161064"/>
    </source>
</evidence>
<feature type="domain" description="Quinolinate phosphoribosyl transferase N-terminal" evidence="11">
    <location>
        <begin position="26"/>
        <end position="111"/>
    </location>
</feature>
<comment type="caution">
    <text evidence="12">The sequence shown here is derived from an EMBL/GenBank/DDBJ whole genome shotgun (WGS) entry which is preliminary data.</text>
</comment>
<dbReference type="SUPFAM" id="SSF51690">
    <property type="entry name" value="Nicotinate/Quinolinate PRTase C-terminal domain-like"/>
    <property type="match status" value="1"/>
</dbReference>
<dbReference type="InterPro" id="IPR022412">
    <property type="entry name" value="Quinolinate_PRibosylTrfase_N"/>
</dbReference>
<dbReference type="Gene3D" id="3.20.20.70">
    <property type="entry name" value="Aldolase class I"/>
    <property type="match status" value="1"/>
</dbReference>
<evidence type="ECO:0000259" key="11">
    <source>
        <dbReference type="Pfam" id="PF02749"/>
    </source>
</evidence>
<evidence type="ECO:0000256" key="4">
    <source>
        <dbReference type="ARBA" id="ARBA00011944"/>
    </source>
</evidence>
<dbReference type="Pfam" id="PF01729">
    <property type="entry name" value="QRPTase_C"/>
    <property type="match status" value="1"/>
</dbReference>
<dbReference type="InterPro" id="IPR027277">
    <property type="entry name" value="NadC/ModD"/>
</dbReference>
<comment type="similarity">
    <text evidence="3 9">Belongs to the NadC/ModD family.</text>
</comment>
<evidence type="ECO:0000256" key="7">
    <source>
        <dbReference type="ARBA" id="ARBA00022679"/>
    </source>
</evidence>
<keyword evidence="6 9" id="KW-0328">Glycosyltransferase</keyword>
<dbReference type="EMBL" id="BPFZ01000023">
    <property type="protein sequence ID" value="GIU68135.1"/>
    <property type="molecule type" value="Genomic_DNA"/>
</dbReference>
<dbReference type="InterPro" id="IPR013785">
    <property type="entry name" value="Aldolase_TIM"/>
</dbReference>
<dbReference type="PANTHER" id="PTHR32179:SF3">
    <property type="entry name" value="NICOTINATE-NUCLEOTIDE PYROPHOSPHORYLASE [CARBOXYLATING]"/>
    <property type="match status" value="1"/>
</dbReference>
<evidence type="ECO:0000256" key="8">
    <source>
        <dbReference type="ARBA" id="ARBA00033102"/>
    </source>
</evidence>
<keyword evidence="7 9" id="KW-0808">Transferase</keyword>
<dbReference type="PANTHER" id="PTHR32179">
    <property type="entry name" value="NICOTINATE-NUCLEOTIDE PYROPHOSPHORYLASE [CARBOXYLATING]"/>
    <property type="match status" value="1"/>
</dbReference>
<evidence type="ECO:0000313" key="12">
    <source>
        <dbReference type="EMBL" id="GIU68135.1"/>
    </source>
</evidence>
<dbReference type="RefSeq" id="WP_284361788.1">
    <property type="nucleotide sequence ID" value="NZ_BPFZ01000023.1"/>
</dbReference>
<dbReference type="CDD" id="cd01572">
    <property type="entry name" value="QPRTase"/>
    <property type="match status" value="1"/>
</dbReference>
<dbReference type="InterPro" id="IPR036068">
    <property type="entry name" value="Nicotinate_pribotase-like_C"/>
</dbReference>
<dbReference type="EC" id="2.4.2.19" evidence="4"/>
<dbReference type="PIRSF" id="PIRSF006250">
    <property type="entry name" value="NadC_ModD"/>
    <property type="match status" value="1"/>
</dbReference>
<dbReference type="Pfam" id="PF02749">
    <property type="entry name" value="QRPTase_N"/>
    <property type="match status" value="1"/>
</dbReference>
<feature type="domain" description="Quinolinate phosphoribosyl transferase C-terminal" evidence="10">
    <location>
        <begin position="113"/>
        <end position="278"/>
    </location>
</feature>
<sequence>MTALPNPILEPIVRLALSEDLGRAGDITSLATIDPNLEVEWLIRTRAPGVLAGLDAAALTMALIDPQARFEPLVEEGSTIEAGQNLVRLTGRALSILAAERVMLNFMGHLSGVASLTAHYVAAIAGSKAKISCTRKTSPGMRALEKKAVSLGGGSNHRFGLDDAILIKDNHVAAAGGITQALTRAKANVGHLMPIEVEVDSLAQLEAALPLNPTCIMLDNFNLVDLRRAVALVGGAVVLEASGGVNLTTVAAIAATGVDVISVGALTHSAPCLDLGLDAA</sequence>
<evidence type="ECO:0000256" key="1">
    <source>
        <dbReference type="ARBA" id="ARBA00003237"/>
    </source>
</evidence>
<keyword evidence="5" id="KW-0662">Pyridine nucleotide biosynthesis</keyword>
<dbReference type="NCBIfam" id="TIGR00078">
    <property type="entry name" value="nadC"/>
    <property type="match status" value="1"/>
</dbReference>
<protein>
    <recommendedName>
        <fullName evidence="4">nicotinate-nucleotide diphosphorylase (carboxylating)</fullName>
        <ecNumber evidence="4">2.4.2.19</ecNumber>
    </recommendedName>
    <alternativeName>
        <fullName evidence="8">Quinolinate phosphoribosyltransferase [decarboxylating]</fullName>
    </alternativeName>
</protein>
<dbReference type="Proteomes" id="UP001161064">
    <property type="component" value="Unassembled WGS sequence"/>
</dbReference>
<reference evidence="12" key="1">
    <citation type="submission" date="2021-05" db="EMBL/GenBank/DDBJ databases">
        <authorList>
            <person name="Tanabe Y."/>
        </authorList>
    </citation>
    <scope>NUCLEOTIDE SEQUENCE</scope>
    <source>
        <strain evidence="12">BOTRYCO-1</strain>
    </source>
</reference>
<dbReference type="SUPFAM" id="SSF54675">
    <property type="entry name" value="Nicotinate/Quinolinate PRTase N-terminal domain-like"/>
    <property type="match status" value="1"/>
</dbReference>
<evidence type="ECO:0000256" key="5">
    <source>
        <dbReference type="ARBA" id="ARBA00022642"/>
    </source>
</evidence>
<comment type="function">
    <text evidence="1">Involved in the catabolism of quinolinic acid (QA).</text>
</comment>
<accession>A0ABQ4PYY8</accession>
<name>A0ABQ4PYY8_9PROT</name>
<reference evidence="12" key="2">
    <citation type="journal article" date="2023" name="ISME Commun">
        <title>Characterization of a bloom-associated alphaproteobacterial lineage, 'Candidatus Phycosocius': insights into freshwater algal-bacterial interactions.</title>
        <authorList>
            <person name="Tanabe Y."/>
            <person name="Yamaguchi H."/>
            <person name="Yoshida M."/>
            <person name="Kai A."/>
            <person name="Okazaki Y."/>
        </authorList>
    </citation>
    <scope>NUCLEOTIDE SEQUENCE</scope>
    <source>
        <strain evidence="12">BOTRYCO-1</strain>
    </source>
</reference>
<evidence type="ECO:0000256" key="3">
    <source>
        <dbReference type="ARBA" id="ARBA00009400"/>
    </source>
</evidence>